<keyword evidence="1" id="KW-0472">Membrane</keyword>
<feature type="transmembrane region" description="Helical" evidence="1">
    <location>
        <begin position="12"/>
        <end position="38"/>
    </location>
</feature>
<gene>
    <name evidence="3" type="ORF">NIES2135_16390</name>
</gene>
<evidence type="ECO:0000313" key="3">
    <source>
        <dbReference type="EMBL" id="BAY54821.1"/>
    </source>
</evidence>
<keyword evidence="1" id="KW-1133">Transmembrane helix</keyword>
<proteinExistence type="predicted"/>
<dbReference type="PANTHER" id="PTHR40446">
    <property type="entry name" value="N-ACETYLGLUCOSAMINE-1-PHOSPHODIESTER ALPHA-N-ACETYLGLUCOSAMINIDASE"/>
    <property type="match status" value="1"/>
</dbReference>
<evidence type="ECO:0000256" key="1">
    <source>
        <dbReference type="SAM" id="Phobius"/>
    </source>
</evidence>
<sequence length="326" mass="36063">MIDRVFPKKRFMIRWLSSVSGSFSVTATCTLLSCAILLPRVGITPQPVRIAQAADPIERSRVARPVPVVERKIAGVPIRLVTIDLTDPQTFINIGLANEAIRANSARSTRGDEAFESLVKRHRAAITASGTFFSMDEQKRVMGNMVAAGRFLKYSPWENYGTTLGLKRGNQLEMVTARTEGKPKWERHWFSLTAGPRLLKQGRISIRPRQEGFSDPSVMGVATRSAIGFPKSANRLYLVTFHKPITLQKEAEIMRAIGAHEAMNLDGGTSVALAAGNRVLQSAGRDLTNVITVYDTKFPAPEALKRSWQTFQQDDQVALRFNPASP</sequence>
<dbReference type="EMBL" id="AP018203">
    <property type="protein sequence ID" value="BAY54821.1"/>
    <property type="molecule type" value="Genomic_DNA"/>
</dbReference>
<keyword evidence="1" id="KW-0812">Transmembrane</keyword>
<dbReference type="AlphaFoldDB" id="A0A1Z4JDK5"/>
<organism evidence="3 4">
    <name type="scientific">Leptolyngbya boryana NIES-2135</name>
    <dbReference type="NCBI Taxonomy" id="1973484"/>
    <lineage>
        <taxon>Bacteria</taxon>
        <taxon>Bacillati</taxon>
        <taxon>Cyanobacteriota</taxon>
        <taxon>Cyanophyceae</taxon>
        <taxon>Leptolyngbyales</taxon>
        <taxon>Leptolyngbyaceae</taxon>
        <taxon>Leptolyngbya group</taxon>
        <taxon>Leptolyngbya</taxon>
    </lineage>
</organism>
<dbReference type="Pfam" id="PF09992">
    <property type="entry name" value="NAGPA"/>
    <property type="match status" value="1"/>
</dbReference>
<protein>
    <recommendedName>
        <fullName evidence="2">Phosphodiester glycosidase domain-containing protein</fullName>
    </recommendedName>
</protein>
<dbReference type="InterPro" id="IPR018711">
    <property type="entry name" value="NAGPA"/>
</dbReference>
<name>A0A1Z4JDK5_LEPBY</name>
<feature type="domain" description="Phosphodiester glycosidase" evidence="2">
    <location>
        <begin position="125"/>
        <end position="294"/>
    </location>
</feature>
<evidence type="ECO:0000313" key="4">
    <source>
        <dbReference type="Proteomes" id="UP000217895"/>
    </source>
</evidence>
<reference evidence="3 4" key="1">
    <citation type="submission" date="2017-06" db="EMBL/GenBank/DDBJ databases">
        <title>Genome sequencing of cyanobaciteial culture collection at National Institute for Environmental Studies (NIES).</title>
        <authorList>
            <person name="Hirose Y."/>
            <person name="Shimura Y."/>
            <person name="Fujisawa T."/>
            <person name="Nakamura Y."/>
            <person name="Kawachi M."/>
        </authorList>
    </citation>
    <scope>NUCLEOTIDE SEQUENCE [LARGE SCALE GENOMIC DNA]</scope>
    <source>
        <strain evidence="3 4">NIES-2135</strain>
    </source>
</reference>
<keyword evidence="4" id="KW-1185">Reference proteome</keyword>
<accession>A0A1Z4JDK5</accession>
<dbReference type="Proteomes" id="UP000217895">
    <property type="component" value="Chromosome"/>
</dbReference>
<dbReference type="PROSITE" id="PS51257">
    <property type="entry name" value="PROKAR_LIPOPROTEIN"/>
    <property type="match status" value="1"/>
</dbReference>
<dbReference type="PANTHER" id="PTHR40446:SF2">
    <property type="entry name" value="N-ACETYLGLUCOSAMINE-1-PHOSPHODIESTER ALPHA-N-ACETYLGLUCOSAMINIDASE"/>
    <property type="match status" value="1"/>
</dbReference>
<evidence type="ECO:0000259" key="2">
    <source>
        <dbReference type="Pfam" id="PF09992"/>
    </source>
</evidence>